<reference evidence="2" key="2">
    <citation type="submission" date="2021-04" db="EMBL/GenBank/DDBJ databases">
        <authorList>
            <person name="Gilroy R."/>
        </authorList>
    </citation>
    <scope>NUCLEOTIDE SEQUENCE</scope>
    <source>
        <strain evidence="2">CHK183-1962</strain>
    </source>
</reference>
<dbReference type="AlphaFoldDB" id="A0A9D2BHS6"/>
<gene>
    <name evidence="2" type="ORF">H9734_03645</name>
</gene>
<dbReference type="InterPro" id="IPR021778">
    <property type="entry name" value="Se/S_carrier-like"/>
</dbReference>
<organism evidence="2 3">
    <name type="scientific">Candidatus Fusicatenibacter merdavium</name>
    <dbReference type="NCBI Taxonomy" id="2838600"/>
    <lineage>
        <taxon>Bacteria</taxon>
        <taxon>Bacillati</taxon>
        <taxon>Bacillota</taxon>
        <taxon>Clostridia</taxon>
        <taxon>Lachnospirales</taxon>
        <taxon>Lachnospiraceae</taxon>
        <taxon>Fusicatenibacter</taxon>
    </lineage>
</organism>
<evidence type="ECO:0000313" key="3">
    <source>
        <dbReference type="Proteomes" id="UP000886890"/>
    </source>
</evidence>
<dbReference type="Proteomes" id="UP000886890">
    <property type="component" value="Unassembled WGS sequence"/>
</dbReference>
<sequence>MRKKELRVVVSFRTTTQAIAMEEAGKAAGLSGRLIPVPRQITADCGLAWSEPVQGREELEQQLSERKLGYDQIVELVI</sequence>
<dbReference type="EMBL" id="DXEK01000059">
    <property type="protein sequence ID" value="HIX76676.1"/>
    <property type="molecule type" value="Genomic_DNA"/>
</dbReference>
<evidence type="ECO:0000259" key="1">
    <source>
        <dbReference type="Pfam" id="PF11823"/>
    </source>
</evidence>
<protein>
    <submittedName>
        <fullName evidence="2">DUF3343 domain-containing protein</fullName>
    </submittedName>
</protein>
<name>A0A9D2BHS6_9FIRM</name>
<feature type="domain" description="Putative Se/S carrier protein-like" evidence="1">
    <location>
        <begin position="8"/>
        <end position="75"/>
    </location>
</feature>
<reference evidence="2" key="1">
    <citation type="journal article" date="2021" name="PeerJ">
        <title>Extensive microbial diversity within the chicken gut microbiome revealed by metagenomics and culture.</title>
        <authorList>
            <person name="Gilroy R."/>
            <person name="Ravi A."/>
            <person name="Getino M."/>
            <person name="Pursley I."/>
            <person name="Horton D.L."/>
            <person name="Alikhan N.F."/>
            <person name="Baker D."/>
            <person name="Gharbi K."/>
            <person name="Hall N."/>
            <person name="Watson M."/>
            <person name="Adriaenssens E.M."/>
            <person name="Foster-Nyarko E."/>
            <person name="Jarju S."/>
            <person name="Secka A."/>
            <person name="Antonio M."/>
            <person name="Oren A."/>
            <person name="Chaudhuri R.R."/>
            <person name="La Ragione R."/>
            <person name="Hildebrand F."/>
            <person name="Pallen M.J."/>
        </authorList>
    </citation>
    <scope>NUCLEOTIDE SEQUENCE</scope>
    <source>
        <strain evidence="2">CHK183-1962</strain>
    </source>
</reference>
<dbReference type="Pfam" id="PF11823">
    <property type="entry name" value="Se_S_carrier"/>
    <property type="match status" value="1"/>
</dbReference>
<comment type="caution">
    <text evidence="2">The sequence shown here is derived from an EMBL/GenBank/DDBJ whole genome shotgun (WGS) entry which is preliminary data.</text>
</comment>
<accession>A0A9D2BHS6</accession>
<evidence type="ECO:0000313" key="2">
    <source>
        <dbReference type="EMBL" id="HIX76676.1"/>
    </source>
</evidence>
<proteinExistence type="predicted"/>